<evidence type="ECO:0000313" key="2">
    <source>
        <dbReference type="EMBL" id="CAA7039342.1"/>
    </source>
</evidence>
<accession>A0A6D2I8D4</accession>
<reference evidence="1 3" key="1">
    <citation type="submission" date="2020-01" db="EMBL/GenBank/DDBJ databases">
        <authorList>
            <person name="Mishra B."/>
        </authorList>
    </citation>
    <scope>NUCLEOTIDE SEQUENCE [LARGE SCALE GENOMIC DNA]</scope>
</reference>
<proteinExistence type="predicted"/>
<dbReference type="EMBL" id="CACVBM020001207">
    <property type="protein sequence ID" value="CAA7039342.1"/>
    <property type="molecule type" value="Genomic_DNA"/>
</dbReference>
<name>A0A6D2I8D4_9BRAS</name>
<organism evidence="1 3">
    <name type="scientific">Microthlaspi erraticum</name>
    <dbReference type="NCBI Taxonomy" id="1685480"/>
    <lineage>
        <taxon>Eukaryota</taxon>
        <taxon>Viridiplantae</taxon>
        <taxon>Streptophyta</taxon>
        <taxon>Embryophyta</taxon>
        <taxon>Tracheophyta</taxon>
        <taxon>Spermatophyta</taxon>
        <taxon>Magnoliopsida</taxon>
        <taxon>eudicotyledons</taxon>
        <taxon>Gunneridae</taxon>
        <taxon>Pentapetalae</taxon>
        <taxon>rosids</taxon>
        <taxon>malvids</taxon>
        <taxon>Brassicales</taxon>
        <taxon>Brassicaceae</taxon>
        <taxon>Coluteocarpeae</taxon>
        <taxon>Microthlaspi</taxon>
    </lineage>
</organism>
<evidence type="ECO:0000313" key="1">
    <source>
        <dbReference type="EMBL" id="CAA7021650.1"/>
    </source>
</evidence>
<dbReference type="EMBL" id="CACVBM020000643">
    <property type="protein sequence ID" value="CAA7021650.1"/>
    <property type="molecule type" value="Genomic_DNA"/>
</dbReference>
<sequence>MLDLQCVVHYGCSQFVGKIEGTFLHTKQGLCSSSSNTDCFLPTRRTAPIIDADPSPDLAQAYVSVIREEHRLLNAKEREAQGDEVGVPSRVIRRWRLCSNSSRPGILKTRTKSFAVFYVLTVGKQDTKK</sequence>
<gene>
    <name evidence="2" type="ORF">MERR_LOCUS26577</name>
    <name evidence="1" type="ORF">MERR_LOCUS8885</name>
</gene>
<dbReference type="AlphaFoldDB" id="A0A6D2I8D4"/>
<keyword evidence="3" id="KW-1185">Reference proteome</keyword>
<evidence type="ECO:0000313" key="3">
    <source>
        <dbReference type="Proteomes" id="UP000467841"/>
    </source>
</evidence>
<dbReference type="Proteomes" id="UP000467841">
    <property type="component" value="Unassembled WGS sequence"/>
</dbReference>
<protein>
    <submittedName>
        <fullName evidence="1">Uncharacterized protein</fullName>
    </submittedName>
</protein>